<sequence length="81" mass="9761">MENGLFWFCLAARESFTFDDIYWIFLHKKYFGHQTSLKDHIALLTQQDEQDEMAGFVQEKMHQAKEKTLNEHLTFDEVFEL</sequence>
<dbReference type="OrthoDB" id="5412996at2759"/>
<reference evidence="1 2" key="1">
    <citation type="submission" date="2017-10" db="EMBL/GenBank/DDBJ databases">
        <title>Comparative genomics in systemic dimorphic fungi from Ajellomycetaceae.</title>
        <authorList>
            <person name="Munoz J.F."/>
            <person name="Mcewen J.G."/>
            <person name="Clay O.K."/>
            <person name="Cuomo C.A."/>
        </authorList>
    </citation>
    <scope>NUCLEOTIDE SEQUENCE [LARGE SCALE GENOMIC DNA]</scope>
    <source>
        <strain evidence="1 2">UAMH5409</strain>
    </source>
</reference>
<organism evidence="1 2">
    <name type="scientific">Helicocarpus griseus UAMH5409</name>
    <dbReference type="NCBI Taxonomy" id="1447875"/>
    <lineage>
        <taxon>Eukaryota</taxon>
        <taxon>Fungi</taxon>
        <taxon>Dikarya</taxon>
        <taxon>Ascomycota</taxon>
        <taxon>Pezizomycotina</taxon>
        <taxon>Eurotiomycetes</taxon>
        <taxon>Eurotiomycetidae</taxon>
        <taxon>Onygenales</taxon>
        <taxon>Ajellomycetaceae</taxon>
        <taxon>Helicocarpus</taxon>
    </lineage>
</organism>
<dbReference type="Proteomes" id="UP000223968">
    <property type="component" value="Unassembled WGS sequence"/>
</dbReference>
<evidence type="ECO:0000313" key="1">
    <source>
        <dbReference type="EMBL" id="PGG96562.1"/>
    </source>
</evidence>
<comment type="caution">
    <text evidence="1">The sequence shown here is derived from an EMBL/GenBank/DDBJ whole genome shotgun (WGS) entry which is preliminary data.</text>
</comment>
<proteinExistence type="predicted"/>
<accession>A0A2B7WIV1</accession>
<dbReference type="AlphaFoldDB" id="A0A2B7WIV1"/>
<evidence type="ECO:0000313" key="2">
    <source>
        <dbReference type="Proteomes" id="UP000223968"/>
    </source>
</evidence>
<protein>
    <submittedName>
        <fullName evidence="1">Uncharacterized protein</fullName>
    </submittedName>
</protein>
<dbReference type="STRING" id="1447875.A0A2B7WIV1"/>
<name>A0A2B7WIV1_9EURO</name>
<gene>
    <name evidence="1" type="ORF">AJ79_09542</name>
</gene>
<keyword evidence="2" id="KW-1185">Reference proteome</keyword>
<dbReference type="EMBL" id="PDNB01000276">
    <property type="protein sequence ID" value="PGG96562.1"/>
    <property type="molecule type" value="Genomic_DNA"/>
</dbReference>